<sequence>AFFDVSTVSREKFHVSSDDDIAQHQYPFESFSTFVIKSMSSILPWNPFSVCGIPHGRPGSCCGTTKGGTPRKNSIKVEDTKIGHQKLTTLAREPFDLSTLQSKLSDIARDFLCARWHRQRQADQVGQQWYEAAVRNQARVPHRSRMASPSVVVHPGQRQALPASRRHPVPGNTDRSPHGLRQDPPVPLSTSPEPVQPFSPFVTSTMLRTNSVPWHVSLAQPAILTSVANVWAGVQDLTLKSLTLSHEVDDIHCVFCLAEDEDLANESVILRCQCTSLCHLSCAEEWLEKRSTGFGTSCCVCRNEGPLDALIRPLPVQSSDTETRHIRTASESSPDRELATIRNSSSNEPRQSQLPQRPAGSPGVSVEQSGPRRSARLAGAHLPPDLSTSAPLRRSARLTSTQRR</sequence>
<dbReference type="EMBL" id="MLQL01000066">
    <property type="protein sequence ID" value="OQE11976.1"/>
    <property type="molecule type" value="Genomic_DNA"/>
</dbReference>
<name>A0A1V6SDG6_9EURO</name>
<evidence type="ECO:0000256" key="1">
    <source>
        <dbReference type="SAM" id="MobiDB-lite"/>
    </source>
</evidence>
<feature type="region of interest" description="Disordered" evidence="1">
    <location>
        <begin position="315"/>
        <end position="404"/>
    </location>
</feature>
<evidence type="ECO:0000313" key="3">
    <source>
        <dbReference type="Proteomes" id="UP000191342"/>
    </source>
</evidence>
<organism evidence="2 3">
    <name type="scientific">Penicillium flavigenum</name>
    <dbReference type="NCBI Taxonomy" id="254877"/>
    <lineage>
        <taxon>Eukaryota</taxon>
        <taxon>Fungi</taxon>
        <taxon>Dikarya</taxon>
        <taxon>Ascomycota</taxon>
        <taxon>Pezizomycotina</taxon>
        <taxon>Eurotiomycetes</taxon>
        <taxon>Eurotiomycetidae</taxon>
        <taxon>Eurotiales</taxon>
        <taxon>Aspergillaceae</taxon>
        <taxon>Penicillium</taxon>
    </lineage>
</organism>
<dbReference type="AlphaFoldDB" id="A0A1V6SDG6"/>
<keyword evidence="3" id="KW-1185">Reference proteome</keyword>
<feature type="non-terminal residue" evidence="2">
    <location>
        <position position="1"/>
    </location>
</feature>
<evidence type="ECO:0000313" key="2">
    <source>
        <dbReference type="EMBL" id="OQE11976.1"/>
    </source>
</evidence>
<dbReference type="SUPFAM" id="SSF57850">
    <property type="entry name" value="RING/U-box"/>
    <property type="match status" value="1"/>
</dbReference>
<evidence type="ECO:0008006" key="4">
    <source>
        <dbReference type="Google" id="ProtNLM"/>
    </source>
</evidence>
<gene>
    <name evidence="2" type="ORF">PENFLA_c066G07492</name>
</gene>
<protein>
    <recommendedName>
        <fullName evidence="4">RING-CH-type domain-containing protein</fullName>
    </recommendedName>
</protein>
<proteinExistence type="predicted"/>
<reference evidence="3" key="1">
    <citation type="journal article" date="2017" name="Nat. Microbiol.">
        <title>Global analysis of biosynthetic gene clusters reveals vast potential of secondary metabolite production in Penicillium species.</title>
        <authorList>
            <person name="Nielsen J.C."/>
            <person name="Grijseels S."/>
            <person name="Prigent S."/>
            <person name="Ji B."/>
            <person name="Dainat J."/>
            <person name="Nielsen K.F."/>
            <person name="Frisvad J.C."/>
            <person name="Workman M."/>
            <person name="Nielsen J."/>
        </authorList>
    </citation>
    <scope>NUCLEOTIDE SEQUENCE [LARGE SCALE GENOMIC DNA]</scope>
    <source>
        <strain evidence="3">IBT 14082</strain>
    </source>
</reference>
<dbReference type="Proteomes" id="UP000191342">
    <property type="component" value="Unassembled WGS sequence"/>
</dbReference>
<comment type="caution">
    <text evidence="2">The sequence shown here is derived from an EMBL/GenBank/DDBJ whole genome shotgun (WGS) entry which is preliminary data.</text>
</comment>
<dbReference type="OrthoDB" id="4340602at2759"/>
<feature type="region of interest" description="Disordered" evidence="1">
    <location>
        <begin position="139"/>
        <end position="194"/>
    </location>
</feature>
<accession>A0A1V6SDG6</accession>
<feature type="compositionally biased region" description="Polar residues" evidence="1">
    <location>
        <begin position="341"/>
        <end position="355"/>
    </location>
</feature>
<feature type="non-terminal residue" evidence="2">
    <location>
        <position position="404"/>
    </location>
</feature>